<evidence type="ECO:0000313" key="2">
    <source>
        <dbReference type="Proteomes" id="UP000290637"/>
    </source>
</evidence>
<protein>
    <submittedName>
        <fullName evidence="1">Uncharacterized protein</fullName>
    </submittedName>
</protein>
<dbReference type="EMBL" id="CP035913">
    <property type="protein sequence ID" value="QBE65777.1"/>
    <property type="molecule type" value="Genomic_DNA"/>
</dbReference>
<dbReference type="RefSeq" id="WP_130188886.1">
    <property type="nucleotide sequence ID" value="NZ_CP035913.1"/>
</dbReference>
<evidence type="ECO:0000313" key="1">
    <source>
        <dbReference type="EMBL" id="QBE65777.1"/>
    </source>
</evidence>
<organism evidence="1 2">
    <name type="scientific">Pseudoduganella lutea</name>
    <dbReference type="NCBI Taxonomy" id="321985"/>
    <lineage>
        <taxon>Bacteria</taxon>
        <taxon>Pseudomonadati</taxon>
        <taxon>Pseudomonadota</taxon>
        <taxon>Betaproteobacteria</taxon>
        <taxon>Burkholderiales</taxon>
        <taxon>Oxalobacteraceae</taxon>
        <taxon>Telluria group</taxon>
        <taxon>Pseudoduganella</taxon>
    </lineage>
</organism>
<dbReference type="OrthoDB" id="7574396at2"/>
<reference evidence="1 2" key="1">
    <citation type="submission" date="2019-02" db="EMBL/GenBank/DDBJ databases">
        <title>Draft Genome Sequences of Six Type Strains of the Genus Massilia.</title>
        <authorList>
            <person name="Miess H."/>
            <person name="Frediansyhah A."/>
            <person name="Gross H."/>
        </authorList>
    </citation>
    <scope>NUCLEOTIDE SEQUENCE [LARGE SCALE GENOMIC DNA]</scope>
    <source>
        <strain evidence="1 2">DSM 17473</strain>
    </source>
</reference>
<accession>A0A4P6L2W6</accession>
<gene>
    <name evidence="1" type="ORF">EWM63_24670</name>
</gene>
<proteinExistence type="predicted"/>
<dbReference type="AlphaFoldDB" id="A0A4P6L2W6"/>
<dbReference type="KEGG" id="plue:EWM63_24670"/>
<sequence>MICTATDGWSACSVKVKQAIAAATTPQQAFGAAQEWGERYDKLYAANSQAGWTASDQERMRDLGESMFDETIGKYLDPATLAFALAMKKFFPTLSSLFGILSNPWVVGFYMVLAPSPIANDFTAAKPVNDDINKLLLEKFNSFMPLNWRDDYSDMMQRAYLQIKDGGLP</sequence>
<keyword evidence="2" id="KW-1185">Reference proteome</keyword>
<name>A0A4P6L2W6_9BURK</name>
<dbReference type="Proteomes" id="UP000290637">
    <property type="component" value="Chromosome"/>
</dbReference>